<keyword evidence="3 5" id="KW-1133">Transmembrane helix</keyword>
<evidence type="ECO:0000256" key="1">
    <source>
        <dbReference type="ARBA" id="ARBA00004141"/>
    </source>
</evidence>
<dbReference type="Proteomes" id="UP000494206">
    <property type="component" value="Unassembled WGS sequence"/>
</dbReference>
<evidence type="ECO:0000256" key="2">
    <source>
        <dbReference type="ARBA" id="ARBA00022692"/>
    </source>
</evidence>
<gene>
    <name evidence="7" type="ORF">CBOVIS_LOCUS1307</name>
</gene>
<reference evidence="7 8" key="1">
    <citation type="submission" date="2020-04" db="EMBL/GenBank/DDBJ databases">
        <authorList>
            <person name="Laetsch R D."/>
            <person name="Stevens L."/>
            <person name="Kumar S."/>
            <person name="Blaxter L. M."/>
        </authorList>
    </citation>
    <scope>NUCLEOTIDE SEQUENCE [LARGE SCALE GENOMIC DNA]</scope>
</reference>
<keyword evidence="4 5" id="KW-0472">Membrane</keyword>
<dbReference type="EMBL" id="CADEPM010000001">
    <property type="protein sequence ID" value="CAB3397972.1"/>
    <property type="molecule type" value="Genomic_DNA"/>
</dbReference>
<dbReference type="SUPFAM" id="SSF103473">
    <property type="entry name" value="MFS general substrate transporter"/>
    <property type="match status" value="1"/>
</dbReference>
<sequence>MTAPIGLSLSCMCNSTAVALLESNKTVYRSVDLLDISSTVDNQSCTSLQGKVVKDYGGNFVWSVKMQGYVVSALFVGGFIMAYPAGFIVDRYSARHMMSLSIGLLVFASVIFPTLASFFGPYGAIFSRFLMGFSEVMMIPALNAVVTKWIPLHEKSLAASMFTAGNQVAGMTGTPLAAELCASSLGWPAIFYTGAMFGIVFLILWHLTVRNSPSSTKWIHEKEIEYIKYHIPTKRNSIDAVKKSVPWKSMLTSLPFWALIVNSFMGNMMIALIFVYIPVYFKDVLMLDVQANGFYSAIPHFSNLISKLIWGYFMDKLRQKNVLSNTATVRFSQATAMFGISISCFFLRYMDCSTPIYSLLLLSSVSAFFGVSISGFYTSLLSVAPSHIGVITSISTVIGFIGRIIIPQIISYFKTVGTMEEWGQVFLIYVFASFISALIFGLFGSGEVQEWDYSKTHPAAGIALKALQDGQEDEDLDILD</sequence>
<evidence type="ECO:0000256" key="5">
    <source>
        <dbReference type="SAM" id="Phobius"/>
    </source>
</evidence>
<feature type="domain" description="Major facilitator superfamily (MFS) profile" evidence="6">
    <location>
        <begin position="18"/>
        <end position="448"/>
    </location>
</feature>
<evidence type="ECO:0000256" key="3">
    <source>
        <dbReference type="ARBA" id="ARBA00022989"/>
    </source>
</evidence>
<feature type="transmembrane region" description="Helical" evidence="5">
    <location>
        <begin position="356"/>
        <end position="376"/>
    </location>
</feature>
<dbReference type="OrthoDB" id="2985014at2759"/>
<dbReference type="AlphaFoldDB" id="A0A8S1EJP7"/>
<feature type="transmembrane region" description="Helical" evidence="5">
    <location>
        <begin position="256"/>
        <end position="281"/>
    </location>
</feature>
<feature type="transmembrane region" description="Helical" evidence="5">
    <location>
        <begin position="189"/>
        <end position="207"/>
    </location>
</feature>
<name>A0A8S1EJP7_9PELO</name>
<dbReference type="PANTHER" id="PTHR11662">
    <property type="entry name" value="SOLUTE CARRIER FAMILY 17"/>
    <property type="match status" value="1"/>
</dbReference>
<dbReference type="Pfam" id="PF07690">
    <property type="entry name" value="MFS_1"/>
    <property type="match status" value="1"/>
</dbReference>
<feature type="transmembrane region" description="Helical" evidence="5">
    <location>
        <begin position="293"/>
        <end position="313"/>
    </location>
</feature>
<dbReference type="PROSITE" id="PS50850">
    <property type="entry name" value="MFS"/>
    <property type="match status" value="1"/>
</dbReference>
<proteinExistence type="predicted"/>
<dbReference type="InterPro" id="IPR011701">
    <property type="entry name" value="MFS"/>
</dbReference>
<accession>A0A8S1EJP7</accession>
<organism evidence="7 8">
    <name type="scientific">Caenorhabditis bovis</name>
    <dbReference type="NCBI Taxonomy" id="2654633"/>
    <lineage>
        <taxon>Eukaryota</taxon>
        <taxon>Metazoa</taxon>
        <taxon>Ecdysozoa</taxon>
        <taxon>Nematoda</taxon>
        <taxon>Chromadorea</taxon>
        <taxon>Rhabditida</taxon>
        <taxon>Rhabditina</taxon>
        <taxon>Rhabditomorpha</taxon>
        <taxon>Rhabditoidea</taxon>
        <taxon>Rhabditidae</taxon>
        <taxon>Peloderinae</taxon>
        <taxon>Caenorhabditis</taxon>
    </lineage>
</organism>
<keyword evidence="2 5" id="KW-0812">Transmembrane</keyword>
<dbReference type="GO" id="GO:0016020">
    <property type="term" value="C:membrane"/>
    <property type="evidence" value="ECO:0007669"/>
    <property type="project" value="UniProtKB-SubCell"/>
</dbReference>
<evidence type="ECO:0000313" key="7">
    <source>
        <dbReference type="EMBL" id="CAB3397972.1"/>
    </source>
</evidence>
<dbReference type="InterPro" id="IPR036259">
    <property type="entry name" value="MFS_trans_sf"/>
</dbReference>
<dbReference type="FunFam" id="1.20.1250.20:FF:000532">
    <property type="entry name" value="SLC (SoLute Carrier) homolog"/>
    <property type="match status" value="1"/>
</dbReference>
<dbReference type="InterPro" id="IPR050382">
    <property type="entry name" value="MFS_Na/Anion_cotransporter"/>
</dbReference>
<dbReference type="InterPro" id="IPR020846">
    <property type="entry name" value="MFS_dom"/>
</dbReference>
<feature type="transmembrane region" description="Helical" evidence="5">
    <location>
        <begin position="426"/>
        <end position="445"/>
    </location>
</feature>
<dbReference type="GO" id="GO:0022857">
    <property type="term" value="F:transmembrane transporter activity"/>
    <property type="evidence" value="ECO:0007669"/>
    <property type="project" value="InterPro"/>
</dbReference>
<feature type="transmembrane region" description="Helical" evidence="5">
    <location>
        <begin position="100"/>
        <end position="119"/>
    </location>
</feature>
<evidence type="ECO:0000313" key="8">
    <source>
        <dbReference type="Proteomes" id="UP000494206"/>
    </source>
</evidence>
<evidence type="ECO:0000256" key="4">
    <source>
        <dbReference type="ARBA" id="ARBA00023136"/>
    </source>
</evidence>
<dbReference type="GO" id="GO:0006820">
    <property type="term" value="P:monoatomic anion transport"/>
    <property type="evidence" value="ECO:0007669"/>
    <property type="project" value="TreeGrafter"/>
</dbReference>
<feature type="transmembrane region" description="Helical" evidence="5">
    <location>
        <begin position="388"/>
        <end position="406"/>
    </location>
</feature>
<comment type="caution">
    <text evidence="7">The sequence shown here is derived from an EMBL/GenBank/DDBJ whole genome shotgun (WGS) entry which is preliminary data.</text>
</comment>
<dbReference type="Gene3D" id="1.20.1250.20">
    <property type="entry name" value="MFS general substrate transporter like domains"/>
    <property type="match status" value="2"/>
</dbReference>
<feature type="transmembrane region" description="Helical" evidence="5">
    <location>
        <begin position="334"/>
        <end position="350"/>
    </location>
</feature>
<evidence type="ECO:0000259" key="6">
    <source>
        <dbReference type="PROSITE" id="PS50850"/>
    </source>
</evidence>
<dbReference type="PANTHER" id="PTHR11662:SF60">
    <property type="entry name" value="MAJOR FACILITATOR SUPERFAMILY (MFS) PROFILE DOMAIN-CONTAINING PROTEIN"/>
    <property type="match status" value="1"/>
</dbReference>
<keyword evidence="8" id="KW-1185">Reference proteome</keyword>
<protein>
    <recommendedName>
        <fullName evidence="6">Major facilitator superfamily (MFS) profile domain-containing protein</fullName>
    </recommendedName>
</protein>
<comment type="subcellular location">
    <subcellularLocation>
        <location evidence="1">Membrane</location>
        <topology evidence="1">Multi-pass membrane protein</topology>
    </subcellularLocation>
</comment>
<feature type="transmembrane region" description="Helical" evidence="5">
    <location>
        <begin position="69"/>
        <end position="88"/>
    </location>
</feature>